<dbReference type="EMBL" id="MU860394">
    <property type="protein sequence ID" value="KAK4234257.1"/>
    <property type="molecule type" value="Genomic_DNA"/>
</dbReference>
<reference evidence="1" key="2">
    <citation type="submission" date="2023-05" db="EMBL/GenBank/DDBJ databases">
        <authorList>
            <consortium name="Lawrence Berkeley National Laboratory"/>
            <person name="Steindorff A."/>
            <person name="Hensen N."/>
            <person name="Bonometti L."/>
            <person name="Westerberg I."/>
            <person name="Brannstrom I.O."/>
            <person name="Guillou S."/>
            <person name="Cros-Aarteil S."/>
            <person name="Calhoun S."/>
            <person name="Haridas S."/>
            <person name="Kuo A."/>
            <person name="Mondo S."/>
            <person name="Pangilinan J."/>
            <person name="Riley R."/>
            <person name="Labutti K."/>
            <person name="Andreopoulos B."/>
            <person name="Lipzen A."/>
            <person name="Chen C."/>
            <person name="Yanf M."/>
            <person name="Daum C."/>
            <person name="Ng V."/>
            <person name="Clum A."/>
            <person name="Ohm R."/>
            <person name="Martin F."/>
            <person name="Silar P."/>
            <person name="Natvig D."/>
            <person name="Lalanne C."/>
            <person name="Gautier V."/>
            <person name="Ament-Velasquez S.L."/>
            <person name="Kruys A."/>
            <person name="Hutchinson M.I."/>
            <person name="Powell A.J."/>
            <person name="Barry K."/>
            <person name="Miller A.N."/>
            <person name="Grigoriev I.V."/>
            <person name="Debuchy R."/>
            <person name="Gladieux P."/>
            <person name="Thoren M.H."/>
            <person name="Johannesson H."/>
        </authorList>
    </citation>
    <scope>NUCLEOTIDE SEQUENCE</scope>
    <source>
        <strain evidence="1">CBS 532.94</strain>
    </source>
</reference>
<dbReference type="Proteomes" id="UP001303760">
    <property type="component" value="Unassembled WGS sequence"/>
</dbReference>
<organism evidence="1 2">
    <name type="scientific">Achaetomium macrosporum</name>
    <dbReference type="NCBI Taxonomy" id="79813"/>
    <lineage>
        <taxon>Eukaryota</taxon>
        <taxon>Fungi</taxon>
        <taxon>Dikarya</taxon>
        <taxon>Ascomycota</taxon>
        <taxon>Pezizomycotina</taxon>
        <taxon>Sordariomycetes</taxon>
        <taxon>Sordariomycetidae</taxon>
        <taxon>Sordariales</taxon>
        <taxon>Chaetomiaceae</taxon>
        <taxon>Achaetomium</taxon>
    </lineage>
</organism>
<protein>
    <submittedName>
        <fullName evidence="1">Uncharacterized protein</fullName>
    </submittedName>
</protein>
<reference evidence="1" key="1">
    <citation type="journal article" date="2023" name="Mol. Phylogenet. Evol.">
        <title>Genome-scale phylogeny and comparative genomics of the fungal order Sordariales.</title>
        <authorList>
            <person name="Hensen N."/>
            <person name="Bonometti L."/>
            <person name="Westerberg I."/>
            <person name="Brannstrom I.O."/>
            <person name="Guillou S."/>
            <person name="Cros-Aarteil S."/>
            <person name="Calhoun S."/>
            <person name="Haridas S."/>
            <person name="Kuo A."/>
            <person name="Mondo S."/>
            <person name="Pangilinan J."/>
            <person name="Riley R."/>
            <person name="LaButti K."/>
            <person name="Andreopoulos B."/>
            <person name="Lipzen A."/>
            <person name="Chen C."/>
            <person name="Yan M."/>
            <person name="Daum C."/>
            <person name="Ng V."/>
            <person name="Clum A."/>
            <person name="Steindorff A."/>
            <person name="Ohm R.A."/>
            <person name="Martin F."/>
            <person name="Silar P."/>
            <person name="Natvig D.O."/>
            <person name="Lalanne C."/>
            <person name="Gautier V."/>
            <person name="Ament-Velasquez S.L."/>
            <person name="Kruys A."/>
            <person name="Hutchinson M.I."/>
            <person name="Powell A.J."/>
            <person name="Barry K."/>
            <person name="Miller A.N."/>
            <person name="Grigoriev I.V."/>
            <person name="Debuchy R."/>
            <person name="Gladieux P."/>
            <person name="Hiltunen Thoren M."/>
            <person name="Johannesson H."/>
        </authorList>
    </citation>
    <scope>NUCLEOTIDE SEQUENCE</scope>
    <source>
        <strain evidence="1">CBS 532.94</strain>
    </source>
</reference>
<name>A0AAN7H7K3_9PEZI</name>
<dbReference type="AlphaFoldDB" id="A0AAN7H7K3"/>
<gene>
    <name evidence="1" type="ORF">C8A03DRAFT_37982</name>
</gene>
<sequence>MGTFSRTSATTSCSALSRTAQSTAAKIQSVLSTGDVGDDALRKQLSVASARLELFRHHADQLGRCVADAPAVDLQLGDSLTWILADCSNALQSVADRLEPGTGGLDGDAVFLFENFVAACSRFFVLGSQLLIMETEQEQHSKLADRSASVIVAAAHGACHRLLAFNYATEN</sequence>
<evidence type="ECO:0000313" key="1">
    <source>
        <dbReference type="EMBL" id="KAK4234257.1"/>
    </source>
</evidence>
<accession>A0AAN7H7K3</accession>
<comment type="caution">
    <text evidence="1">The sequence shown here is derived from an EMBL/GenBank/DDBJ whole genome shotgun (WGS) entry which is preliminary data.</text>
</comment>
<keyword evidence="2" id="KW-1185">Reference proteome</keyword>
<proteinExistence type="predicted"/>
<evidence type="ECO:0000313" key="2">
    <source>
        <dbReference type="Proteomes" id="UP001303760"/>
    </source>
</evidence>